<feature type="region of interest" description="Disordered" evidence="1">
    <location>
        <begin position="63"/>
        <end position="83"/>
    </location>
</feature>
<dbReference type="PANTHER" id="PTHR46238:SF8">
    <property type="entry name" value="ENDONUCLEASE_EXONUCLEASE_PHOSPHATASE DOMAIN-CONTAINING PROTEIN"/>
    <property type="match status" value="1"/>
</dbReference>
<dbReference type="PANTHER" id="PTHR46238">
    <property type="entry name" value="REVERSE TRANSCRIPTASE DOMAIN-CONTAINING PROTEIN"/>
    <property type="match status" value="1"/>
</dbReference>
<evidence type="ECO:0000256" key="1">
    <source>
        <dbReference type="SAM" id="MobiDB-lite"/>
    </source>
</evidence>
<evidence type="ECO:0000313" key="2">
    <source>
        <dbReference type="EMBL" id="WMV18154.1"/>
    </source>
</evidence>
<name>A0AAF0QDY3_SOLVR</name>
<dbReference type="EMBL" id="CP133614">
    <property type="protein sequence ID" value="WMV18154.1"/>
    <property type="molecule type" value="Genomic_DNA"/>
</dbReference>
<evidence type="ECO:0000313" key="3">
    <source>
        <dbReference type="Proteomes" id="UP001234989"/>
    </source>
</evidence>
<gene>
    <name evidence="2" type="ORF">MTR67_011539</name>
</gene>
<proteinExistence type="predicted"/>
<accession>A0AAF0QDY3</accession>
<dbReference type="AlphaFoldDB" id="A0AAF0QDY3"/>
<keyword evidence="3" id="KW-1185">Reference proteome</keyword>
<reference evidence="2" key="1">
    <citation type="submission" date="2023-08" db="EMBL/GenBank/DDBJ databases">
        <title>A de novo genome assembly of Solanum verrucosum Schlechtendal, a Mexican diploid species geographically isolated from the other diploid A-genome species in potato relatives.</title>
        <authorList>
            <person name="Hosaka K."/>
        </authorList>
    </citation>
    <scope>NUCLEOTIDE SEQUENCE</scope>
    <source>
        <tissue evidence="2">Young leaves</tissue>
    </source>
</reference>
<dbReference type="Proteomes" id="UP001234989">
    <property type="component" value="Chromosome 3"/>
</dbReference>
<organism evidence="2 3">
    <name type="scientific">Solanum verrucosum</name>
    <dbReference type="NCBI Taxonomy" id="315347"/>
    <lineage>
        <taxon>Eukaryota</taxon>
        <taxon>Viridiplantae</taxon>
        <taxon>Streptophyta</taxon>
        <taxon>Embryophyta</taxon>
        <taxon>Tracheophyta</taxon>
        <taxon>Spermatophyta</taxon>
        <taxon>Magnoliopsida</taxon>
        <taxon>eudicotyledons</taxon>
        <taxon>Gunneridae</taxon>
        <taxon>Pentapetalae</taxon>
        <taxon>asterids</taxon>
        <taxon>lamiids</taxon>
        <taxon>Solanales</taxon>
        <taxon>Solanaceae</taxon>
        <taxon>Solanoideae</taxon>
        <taxon>Solaneae</taxon>
        <taxon>Solanum</taxon>
    </lineage>
</organism>
<protein>
    <submittedName>
        <fullName evidence="2">Uncharacterized protein</fullName>
    </submittedName>
</protein>
<sequence length="96" mass="11385">MYGHTRNDKIRNEVIWEKVGVASMADKMKKARLRWFGHVKRRCANPLVRRCERLGVGDTWRGRGRLKRKKPQVPSEQEQQYPEDEDEVLSFVSFLV</sequence>